<protein>
    <submittedName>
        <fullName evidence="2">Uncharacterized protein</fullName>
    </submittedName>
</protein>
<proteinExistence type="predicted"/>
<sequence>MKDSSFESGQVELYLWFFPWRFWWIVLKLLFFILLSFLKLEHIGLLWANEESSVTAVYHKSTL</sequence>
<evidence type="ECO:0000313" key="2">
    <source>
        <dbReference type="EMBL" id="OGC62648.1"/>
    </source>
</evidence>
<keyword evidence="1" id="KW-1133">Transmembrane helix</keyword>
<dbReference type="AlphaFoldDB" id="A0A1F4W057"/>
<reference evidence="2 3" key="1">
    <citation type="journal article" date="2016" name="Nat. Commun.">
        <title>Thousands of microbial genomes shed light on interconnected biogeochemical processes in an aquifer system.</title>
        <authorList>
            <person name="Anantharaman K."/>
            <person name="Brown C.T."/>
            <person name="Hug L.A."/>
            <person name="Sharon I."/>
            <person name="Castelle C.J."/>
            <person name="Probst A.J."/>
            <person name="Thomas B.C."/>
            <person name="Singh A."/>
            <person name="Wilkins M.J."/>
            <person name="Karaoz U."/>
            <person name="Brodie E.L."/>
            <person name="Williams K.H."/>
            <person name="Hubbard S.S."/>
            <person name="Banfield J.F."/>
        </authorList>
    </citation>
    <scope>NUCLEOTIDE SEQUENCE [LARGE SCALE GENOMIC DNA]</scope>
</reference>
<organism evidence="2 3">
    <name type="scientific">candidate division WWE3 bacterium RIFOXYA2_FULL_46_9</name>
    <dbReference type="NCBI Taxonomy" id="1802636"/>
    <lineage>
        <taxon>Bacteria</taxon>
        <taxon>Katanobacteria</taxon>
    </lineage>
</organism>
<evidence type="ECO:0000256" key="1">
    <source>
        <dbReference type="SAM" id="Phobius"/>
    </source>
</evidence>
<keyword evidence="1" id="KW-0812">Transmembrane</keyword>
<accession>A0A1F4W057</accession>
<comment type="caution">
    <text evidence="2">The sequence shown here is derived from an EMBL/GenBank/DDBJ whole genome shotgun (WGS) entry which is preliminary data.</text>
</comment>
<evidence type="ECO:0000313" key="3">
    <source>
        <dbReference type="Proteomes" id="UP000176614"/>
    </source>
</evidence>
<dbReference type="Proteomes" id="UP000176614">
    <property type="component" value="Unassembled WGS sequence"/>
</dbReference>
<dbReference type="EMBL" id="MEVT01000014">
    <property type="protein sequence ID" value="OGC62648.1"/>
    <property type="molecule type" value="Genomic_DNA"/>
</dbReference>
<name>A0A1F4W057_UNCKA</name>
<keyword evidence="1" id="KW-0472">Membrane</keyword>
<gene>
    <name evidence="2" type="ORF">A2264_02115</name>
</gene>
<feature type="transmembrane region" description="Helical" evidence="1">
    <location>
        <begin position="20"/>
        <end position="38"/>
    </location>
</feature>